<dbReference type="AlphaFoldDB" id="X0WV67"/>
<evidence type="ECO:0000313" key="1">
    <source>
        <dbReference type="EMBL" id="GAG27087.1"/>
    </source>
</evidence>
<dbReference type="Gene3D" id="3.40.1080.10">
    <property type="entry name" value="Glutaconate Coenzyme A-transferase"/>
    <property type="match status" value="1"/>
</dbReference>
<sequence>MSEKASYFNEREHQICVVARMIEDARTYWVAGGGSPMAAILLGKKLYAPNAVYVTEDGVIAPEPALPLDPIMTMVTSRSSYRALQWGTMNTVGFHAQIGLMDYGILNTLQVDPYGNINSTALGDYEGEHRRFGGPGGADSIASLTWRTILMTDQQARKFVPRVDFISSPGFLDGSEGARERAGLPRGTGPWRVVTPWAVFDYQDRHLRLSGVSPF</sequence>
<feature type="non-terminal residue" evidence="1">
    <location>
        <position position="215"/>
    </location>
</feature>
<dbReference type="PANTHER" id="PTHR43293">
    <property type="entry name" value="ACETATE COA-TRANSFERASE YDIF"/>
    <property type="match status" value="1"/>
</dbReference>
<reference evidence="1" key="1">
    <citation type="journal article" date="2014" name="Front. Microbiol.">
        <title>High frequency of phylogenetically diverse reductive dehalogenase-homologous genes in deep subseafloor sedimentary metagenomes.</title>
        <authorList>
            <person name="Kawai M."/>
            <person name="Futagami T."/>
            <person name="Toyoda A."/>
            <person name="Takaki Y."/>
            <person name="Nishi S."/>
            <person name="Hori S."/>
            <person name="Arai W."/>
            <person name="Tsubouchi T."/>
            <person name="Morono Y."/>
            <person name="Uchiyama I."/>
            <person name="Ito T."/>
            <person name="Fujiyama A."/>
            <person name="Inagaki F."/>
            <person name="Takami H."/>
        </authorList>
    </citation>
    <scope>NUCLEOTIDE SEQUENCE</scope>
    <source>
        <strain evidence="1">Expedition CK06-06</strain>
    </source>
</reference>
<dbReference type="GO" id="GO:0008410">
    <property type="term" value="F:CoA-transferase activity"/>
    <property type="evidence" value="ECO:0007669"/>
    <property type="project" value="InterPro"/>
</dbReference>
<dbReference type="EMBL" id="BARS01030948">
    <property type="protein sequence ID" value="GAG27087.1"/>
    <property type="molecule type" value="Genomic_DNA"/>
</dbReference>
<comment type="caution">
    <text evidence="1">The sequence shown here is derived from an EMBL/GenBank/DDBJ whole genome shotgun (WGS) entry which is preliminary data.</text>
</comment>
<name>X0WV67_9ZZZZ</name>
<protein>
    <submittedName>
        <fullName evidence="1">Uncharacterized protein</fullName>
    </submittedName>
</protein>
<proteinExistence type="predicted"/>
<dbReference type="InterPro" id="IPR004165">
    <property type="entry name" value="CoA_trans_fam_I"/>
</dbReference>
<dbReference type="InterPro" id="IPR037171">
    <property type="entry name" value="NagB/RpiA_transferase-like"/>
</dbReference>
<gene>
    <name evidence="1" type="ORF">S01H1_48200</name>
</gene>
<organism evidence="1">
    <name type="scientific">marine sediment metagenome</name>
    <dbReference type="NCBI Taxonomy" id="412755"/>
    <lineage>
        <taxon>unclassified sequences</taxon>
        <taxon>metagenomes</taxon>
        <taxon>ecological metagenomes</taxon>
    </lineage>
</organism>
<dbReference type="Pfam" id="PF01144">
    <property type="entry name" value="CoA_trans"/>
    <property type="match status" value="1"/>
</dbReference>
<accession>X0WV67</accession>
<dbReference type="PANTHER" id="PTHR43293:SF3">
    <property type="entry name" value="CHOLESTEROL RING-CLEAVING HYDROLASE IPDB SUBUNIT"/>
    <property type="match status" value="1"/>
</dbReference>
<dbReference type="SUPFAM" id="SSF100950">
    <property type="entry name" value="NagB/RpiA/CoA transferase-like"/>
    <property type="match status" value="1"/>
</dbReference>